<dbReference type="EMBL" id="NCKW01015985">
    <property type="protein sequence ID" value="POM61456.1"/>
    <property type="molecule type" value="Genomic_DNA"/>
</dbReference>
<reference evidence="1 2" key="1">
    <citation type="journal article" date="2017" name="Genome Biol. Evol.">
        <title>Phytophthora megakarya and P. palmivora, closely related causal agents of cacao black pod rot, underwent increases in genome sizes and gene numbers by different mechanisms.</title>
        <authorList>
            <person name="Ali S.S."/>
            <person name="Shao J."/>
            <person name="Lary D.J."/>
            <person name="Kronmiller B."/>
            <person name="Shen D."/>
            <person name="Strem M.D."/>
            <person name="Amoako-Attah I."/>
            <person name="Akrofi A.Y."/>
            <person name="Begoude B.A."/>
            <person name="Ten Hoopen G.M."/>
            <person name="Coulibaly K."/>
            <person name="Kebe B.I."/>
            <person name="Melnick R.L."/>
            <person name="Guiltinan M.J."/>
            <person name="Tyler B.M."/>
            <person name="Meinhardt L.W."/>
            <person name="Bailey B.A."/>
        </authorList>
    </citation>
    <scope>NUCLEOTIDE SEQUENCE [LARGE SCALE GENOMIC DNA]</scope>
    <source>
        <strain evidence="2">sbr112.9</strain>
    </source>
</reference>
<evidence type="ECO:0000313" key="2">
    <source>
        <dbReference type="Proteomes" id="UP000237271"/>
    </source>
</evidence>
<name>A0A2P4X7E0_9STRA</name>
<gene>
    <name evidence="1" type="ORF">PHPALM_29522</name>
</gene>
<keyword evidence="2" id="KW-1185">Reference proteome</keyword>
<evidence type="ECO:0000313" key="1">
    <source>
        <dbReference type="EMBL" id="POM61456.1"/>
    </source>
</evidence>
<accession>A0A2P4X7E0</accession>
<dbReference type="PANTHER" id="PTHR33099">
    <property type="entry name" value="FE2OG DIOXYGENASE DOMAIN-CONTAINING PROTEIN"/>
    <property type="match status" value="1"/>
</dbReference>
<protein>
    <submittedName>
        <fullName evidence="1">Uncharacterized protein</fullName>
    </submittedName>
</protein>
<sequence>MSTKMDENLHPDRLEIKHPSWQTGIDKLTEIIASRLGYKGIPLQCVLYKLLVYGEGGHFIKHQDTEKEDCNACCAATKCS</sequence>
<comment type="caution">
    <text evidence="1">The sequence shown here is derived from an EMBL/GenBank/DDBJ whole genome shotgun (WGS) entry which is preliminary data.</text>
</comment>
<dbReference type="Proteomes" id="UP000237271">
    <property type="component" value="Unassembled WGS sequence"/>
</dbReference>
<dbReference type="PANTHER" id="PTHR33099:SF7">
    <property type="entry name" value="MYND-TYPE DOMAIN-CONTAINING PROTEIN"/>
    <property type="match status" value="1"/>
</dbReference>
<proteinExistence type="predicted"/>
<organism evidence="1 2">
    <name type="scientific">Phytophthora palmivora</name>
    <dbReference type="NCBI Taxonomy" id="4796"/>
    <lineage>
        <taxon>Eukaryota</taxon>
        <taxon>Sar</taxon>
        <taxon>Stramenopiles</taxon>
        <taxon>Oomycota</taxon>
        <taxon>Peronosporomycetes</taxon>
        <taxon>Peronosporales</taxon>
        <taxon>Peronosporaceae</taxon>
        <taxon>Phytophthora</taxon>
    </lineage>
</organism>
<dbReference type="OrthoDB" id="116233at2759"/>
<dbReference type="AlphaFoldDB" id="A0A2P4X7E0"/>